<keyword evidence="3" id="KW-0255">Endonuclease</keyword>
<evidence type="ECO:0000256" key="1">
    <source>
        <dbReference type="ARBA" id="ARBA00010045"/>
    </source>
</evidence>
<dbReference type="InterPro" id="IPR006350">
    <property type="entry name" value="Intron_endoG1"/>
</dbReference>
<dbReference type="SUPFAM" id="SSF82771">
    <property type="entry name" value="GIY-YIG endonuclease"/>
    <property type="match status" value="1"/>
</dbReference>
<keyword evidence="2" id="KW-0540">Nuclease</keyword>
<name>A0A6C0EUX6_9ZZZZ</name>
<evidence type="ECO:0000256" key="3">
    <source>
        <dbReference type="ARBA" id="ARBA00022759"/>
    </source>
</evidence>
<dbReference type="GO" id="GO:0016787">
    <property type="term" value="F:hydrolase activity"/>
    <property type="evidence" value="ECO:0007669"/>
    <property type="project" value="UniProtKB-KW"/>
</dbReference>
<dbReference type="PROSITE" id="PS50164">
    <property type="entry name" value="GIY_YIG"/>
    <property type="match status" value="1"/>
</dbReference>
<reference evidence="6" key="1">
    <citation type="journal article" date="2020" name="Nature">
        <title>Giant virus diversity and host interactions through global metagenomics.</title>
        <authorList>
            <person name="Schulz F."/>
            <person name="Roux S."/>
            <person name="Paez-Espino D."/>
            <person name="Jungbluth S."/>
            <person name="Walsh D.A."/>
            <person name="Denef V.J."/>
            <person name="McMahon K.D."/>
            <person name="Konstantinidis K.T."/>
            <person name="Eloe-Fadrosh E.A."/>
            <person name="Kyrpides N.C."/>
            <person name="Woyke T."/>
        </authorList>
    </citation>
    <scope>NUCLEOTIDE SEQUENCE</scope>
    <source>
        <strain evidence="6">GVMAG-M-3300009161-34</strain>
    </source>
</reference>
<dbReference type="GO" id="GO:0003677">
    <property type="term" value="F:DNA binding"/>
    <property type="evidence" value="ECO:0007669"/>
    <property type="project" value="InterPro"/>
</dbReference>
<evidence type="ECO:0000313" key="6">
    <source>
        <dbReference type="EMBL" id="QHT32974.1"/>
    </source>
</evidence>
<dbReference type="NCBIfam" id="TIGR01453">
    <property type="entry name" value="grpIintron_endo"/>
    <property type="match status" value="1"/>
</dbReference>
<dbReference type="CDD" id="cd10443">
    <property type="entry name" value="GIY-YIG_HE_Tlr8p_PBC-V_like"/>
    <property type="match status" value="1"/>
</dbReference>
<dbReference type="InterPro" id="IPR036388">
    <property type="entry name" value="WH-like_DNA-bd_sf"/>
</dbReference>
<dbReference type="Pfam" id="PF01541">
    <property type="entry name" value="GIY-YIG"/>
    <property type="match status" value="1"/>
</dbReference>
<proteinExistence type="predicted"/>
<dbReference type="SMART" id="SM00497">
    <property type="entry name" value="IENR1"/>
    <property type="match status" value="1"/>
</dbReference>
<feature type="domain" description="GIY-YIG" evidence="5">
    <location>
        <begin position="1"/>
        <end position="91"/>
    </location>
</feature>
<sequence>MAYIYRILNKLTKKCYIGETKCIDVSRRWNQHKQTIEINKGCPALRDAVKKYGIDNFEFSVLIICFDDERFKYEIEYIKKYNSVVPNGYNLTNGGEGGGFQGKTHTEEVKNGIKNKLKQKFIDNPELKEQMSERNKIVMSNPEVRDKIKNGILNSEKWKKVVENMRNGNHKNSKHSEEIKNKISESLKKYHANNVKISKNTNFQRDNKLGKKIKQYDMNNNLLNEYTSISDASRKTSIQRKIISLYLRGKTNIAGGFIWKYA</sequence>
<dbReference type="AlphaFoldDB" id="A0A6C0EUX6"/>
<dbReference type="InterPro" id="IPR000305">
    <property type="entry name" value="GIY-YIG_endonuc"/>
</dbReference>
<comment type="similarity">
    <text evidence="1">To endonucleases of group I introns of fungi and phage.</text>
</comment>
<dbReference type="GO" id="GO:0004519">
    <property type="term" value="F:endonuclease activity"/>
    <property type="evidence" value="ECO:0007669"/>
    <property type="project" value="UniProtKB-KW"/>
</dbReference>
<dbReference type="Gene3D" id="1.10.10.10">
    <property type="entry name" value="Winged helix-like DNA-binding domain superfamily/Winged helix DNA-binding domain"/>
    <property type="match status" value="1"/>
</dbReference>
<evidence type="ECO:0000259" key="5">
    <source>
        <dbReference type="PROSITE" id="PS50164"/>
    </source>
</evidence>
<evidence type="ECO:0000256" key="2">
    <source>
        <dbReference type="ARBA" id="ARBA00022722"/>
    </source>
</evidence>
<organism evidence="6">
    <name type="scientific">viral metagenome</name>
    <dbReference type="NCBI Taxonomy" id="1070528"/>
    <lineage>
        <taxon>unclassified sequences</taxon>
        <taxon>metagenomes</taxon>
        <taxon>organismal metagenomes</taxon>
    </lineage>
</organism>
<dbReference type="InterPro" id="IPR003611">
    <property type="entry name" value="NUMOD3"/>
</dbReference>
<dbReference type="InterPro" id="IPR035901">
    <property type="entry name" value="GIY-YIG_endonuc_sf"/>
</dbReference>
<dbReference type="InterPro" id="IPR003647">
    <property type="entry name" value="Intron_nuc_1_rpt"/>
</dbReference>
<dbReference type="EMBL" id="MN738956">
    <property type="protein sequence ID" value="QHT32974.1"/>
    <property type="molecule type" value="Genomic_DNA"/>
</dbReference>
<keyword evidence="4" id="KW-0378">Hydrolase</keyword>
<evidence type="ECO:0000256" key="4">
    <source>
        <dbReference type="ARBA" id="ARBA00022801"/>
    </source>
</evidence>
<dbReference type="Gene3D" id="3.40.1440.10">
    <property type="entry name" value="GIY-YIG endonuclease"/>
    <property type="match status" value="1"/>
</dbReference>
<dbReference type="InterPro" id="IPR010896">
    <property type="entry name" value="NUMOD1"/>
</dbReference>
<dbReference type="Pfam" id="PF07453">
    <property type="entry name" value="NUMOD1"/>
    <property type="match status" value="1"/>
</dbReference>
<dbReference type="SMART" id="SM00496">
    <property type="entry name" value="IENR2"/>
    <property type="match status" value="2"/>
</dbReference>
<accession>A0A6C0EUX6</accession>
<dbReference type="SMART" id="SM00465">
    <property type="entry name" value="GIYc"/>
    <property type="match status" value="1"/>
</dbReference>
<protein>
    <recommendedName>
        <fullName evidence="5">GIY-YIG domain-containing protein</fullName>
    </recommendedName>
</protein>